<dbReference type="EMBL" id="GDRN01082900">
    <property type="protein sequence ID" value="JAI61758.1"/>
    <property type="molecule type" value="Transcribed_RNA"/>
</dbReference>
<accession>A0A0P4W070</accession>
<feature type="coiled-coil region" evidence="9">
    <location>
        <begin position="118"/>
        <end position="198"/>
    </location>
</feature>
<dbReference type="GO" id="GO:0007155">
    <property type="term" value="P:cell adhesion"/>
    <property type="evidence" value="ECO:0007669"/>
    <property type="project" value="UniProtKB-KW"/>
</dbReference>
<evidence type="ECO:0000313" key="11">
    <source>
        <dbReference type="EMBL" id="JAI61758.1"/>
    </source>
</evidence>
<protein>
    <submittedName>
        <fullName evidence="11">Uncharacterized protein</fullName>
    </submittedName>
</protein>
<feature type="coiled-coil region" evidence="9">
    <location>
        <begin position="396"/>
        <end position="444"/>
    </location>
</feature>
<evidence type="ECO:0000256" key="1">
    <source>
        <dbReference type="ARBA" id="ARBA00004282"/>
    </source>
</evidence>
<evidence type="ECO:0000256" key="10">
    <source>
        <dbReference type="SAM" id="MobiDB-lite"/>
    </source>
</evidence>
<dbReference type="Pfam" id="PF11559">
    <property type="entry name" value="ADIP"/>
    <property type="match status" value="1"/>
</dbReference>
<reference evidence="11" key="1">
    <citation type="submission" date="2015-09" db="EMBL/GenBank/DDBJ databases">
        <title>Scylla olivacea transcriptome.</title>
        <authorList>
            <person name="Ikhwanuddin M."/>
        </authorList>
    </citation>
    <scope>NUCLEOTIDE SEQUENCE</scope>
</reference>
<feature type="coiled-coil region" evidence="9">
    <location>
        <begin position="343"/>
        <end position="370"/>
    </location>
</feature>
<dbReference type="InterPro" id="IPR021622">
    <property type="entry name" value="Afadin/alpha-actinin-bd"/>
</dbReference>
<evidence type="ECO:0000256" key="3">
    <source>
        <dbReference type="ARBA" id="ARBA00009291"/>
    </source>
</evidence>
<evidence type="ECO:0000256" key="2">
    <source>
        <dbReference type="ARBA" id="ARBA00004300"/>
    </source>
</evidence>
<evidence type="ECO:0000256" key="7">
    <source>
        <dbReference type="ARBA" id="ARBA00023054"/>
    </source>
</evidence>
<comment type="subcellular location">
    <subcellularLocation>
        <location evidence="1">Cell junction</location>
    </subcellularLocation>
    <subcellularLocation>
        <location evidence="2">Cytoplasm</location>
        <location evidence="2">Cytoskeleton</location>
        <location evidence="2">Microtubule organizing center</location>
        <location evidence="2">Centrosome</location>
    </subcellularLocation>
</comment>
<evidence type="ECO:0000256" key="5">
    <source>
        <dbReference type="ARBA" id="ARBA00022889"/>
    </source>
</evidence>
<proteinExistence type="inferred from homology"/>
<keyword evidence="8" id="KW-0206">Cytoskeleton</keyword>
<dbReference type="GO" id="GO:0036064">
    <property type="term" value="C:ciliary basal body"/>
    <property type="evidence" value="ECO:0007669"/>
    <property type="project" value="TreeGrafter"/>
</dbReference>
<evidence type="ECO:0000256" key="9">
    <source>
        <dbReference type="SAM" id="Coils"/>
    </source>
</evidence>
<feature type="region of interest" description="Disordered" evidence="10">
    <location>
        <begin position="508"/>
        <end position="529"/>
    </location>
</feature>
<organism evidence="11">
    <name type="scientific">Scylla olivacea</name>
    <name type="common">Orange mud crab</name>
    <name type="synonym">Cancer olivacea</name>
    <dbReference type="NCBI Taxonomy" id="85551"/>
    <lineage>
        <taxon>Eukaryota</taxon>
        <taxon>Metazoa</taxon>
        <taxon>Ecdysozoa</taxon>
        <taxon>Arthropoda</taxon>
        <taxon>Crustacea</taxon>
        <taxon>Multicrustacea</taxon>
        <taxon>Malacostraca</taxon>
        <taxon>Eumalacostraca</taxon>
        <taxon>Eucarida</taxon>
        <taxon>Decapoda</taxon>
        <taxon>Pleocyemata</taxon>
        <taxon>Brachyura</taxon>
        <taxon>Eubrachyura</taxon>
        <taxon>Portunoidea</taxon>
        <taxon>Portunidae</taxon>
        <taxon>Portuninae</taxon>
        <taxon>Scylla</taxon>
    </lineage>
</organism>
<dbReference type="GO" id="GO:0070161">
    <property type="term" value="C:anchoring junction"/>
    <property type="evidence" value="ECO:0007669"/>
    <property type="project" value="UniProtKB-SubCell"/>
</dbReference>
<evidence type="ECO:0000256" key="6">
    <source>
        <dbReference type="ARBA" id="ARBA00022949"/>
    </source>
</evidence>
<dbReference type="GO" id="GO:0034451">
    <property type="term" value="C:centriolar satellite"/>
    <property type="evidence" value="ECO:0007669"/>
    <property type="project" value="TreeGrafter"/>
</dbReference>
<comment type="similarity">
    <text evidence="3">Belongs to the ADIP family.</text>
</comment>
<keyword evidence="4" id="KW-0963">Cytoplasm</keyword>
<evidence type="ECO:0000256" key="8">
    <source>
        <dbReference type="ARBA" id="ARBA00023212"/>
    </source>
</evidence>
<name>A0A0P4W070_SCYOL</name>
<evidence type="ECO:0000256" key="4">
    <source>
        <dbReference type="ARBA" id="ARBA00022490"/>
    </source>
</evidence>
<dbReference type="PANTHER" id="PTHR46507">
    <property type="entry name" value="AFADIN- AND ALPHA-ACTININ-BINDING PROTEIN"/>
    <property type="match status" value="1"/>
</dbReference>
<keyword evidence="6" id="KW-0965">Cell junction</keyword>
<dbReference type="PANTHER" id="PTHR46507:SF4">
    <property type="entry name" value="SSX FAMILY MEMBER 2 INTERACTING PROTEIN"/>
    <property type="match status" value="1"/>
</dbReference>
<keyword evidence="5" id="KW-0130">Cell adhesion</keyword>
<keyword evidence="7 9" id="KW-0175">Coiled coil</keyword>
<dbReference type="GO" id="GO:0035735">
    <property type="term" value="P:intraciliary transport involved in cilium assembly"/>
    <property type="evidence" value="ECO:0007669"/>
    <property type="project" value="TreeGrafter"/>
</dbReference>
<dbReference type="AlphaFoldDB" id="A0A0P4W070"/>
<sequence>MSEKVRRGQLSYWVSLKDGAESVDPRLQRNSSVLEAIPYFCTTANLQSAVVYLSQELQGMGLGCPLIETEGQRVNLVALVNACWEVTQLYRASVRDTSSLQEQHRRNAADINHFQTSIKDLRGEVNEKERLIGEAQEKERRATIGSRSLATKLKTEKEEVRRLNSILQQREAQHQHELKKKEMENDQLKNRLHRLISAEIRQPAVTLSAKMTRANRSRAKWKTEASSARHEEELYKQVLGHYEACVAQLTDENDQLKSSLLRISSQMAKIGEKYCKVDTQELPVGDMNISMTSSAFSTDSLENFVTNQEFSACKDRLQETFDKNMKALIQFLEEAQKTDNNDENQLKEDLEDFKRQLKATNEELTTYKLAVEKYDPEKAGEVESSFLVEGRNIEEEAFLEKERQNLMKEREILENEKRIFTEATIRLNRERASFEAEKAELLKEQFLQDLPATLEADLIAGGHESGGSLSSGSIGEIFDSPQCMVAVPNITSPSRNIMYIEGPPVVLSPSRLSKQQHDSNKGRGSSRRL</sequence>
<dbReference type="InterPro" id="IPR052300">
    <property type="entry name" value="Adhesion_Centrosome_assoc"/>
</dbReference>